<dbReference type="Proteomes" id="UP000307440">
    <property type="component" value="Unassembled WGS sequence"/>
</dbReference>
<evidence type="ECO:0000256" key="3">
    <source>
        <dbReference type="ARBA" id="ARBA00022833"/>
    </source>
</evidence>
<keyword evidence="8" id="KW-1185">Reference proteome</keyword>
<keyword evidence="2 4" id="KW-0863">Zinc-finger</keyword>
<evidence type="ECO:0000313" key="8">
    <source>
        <dbReference type="Proteomes" id="UP000307440"/>
    </source>
</evidence>
<gene>
    <name evidence="7" type="ORF">FA15DRAFT_675135</name>
</gene>
<keyword evidence="5" id="KW-1133">Transmembrane helix</keyword>
<feature type="domain" description="MYND-type" evidence="6">
    <location>
        <begin position="453"/>
        <end position="496"/>
    </location>
</feature>
<dbReference type="Pfam" id="PF01753">
    <property type="entry name" value="zf-MYND"/>
    <property type="match status" value="1"/>
</dbReference>
<name>A0A5C3KF08_COPMA</name>
<organism evidence="7 8">
    <name type="scientific">Coprinopsis marcescibilis</name>
    <name type="common">Agaric fungus</name>
    <name type="synonym">Psathyrella marcescibilis</name>
    <dbReference type="NCBI Taxonomy" id="230819"/>
    <lineage>
        <taxon>Eukaryota</taxon>
        <taxon>Fungi</taxon>
        <taxon>Dikarya</taxon>
        <taxon>Basidiomycota</taxon>
        <taxon>Agaricomycotina</taxon>
        <taxon>Agaricomycetes</taxon>
        <taxon>Agaricomycetidae</taxon>
        <taxon>Agaricales</taxon>
        <taxon>Agaricineae</taxon>
        <taxon>Psathyrellaceae</taxon>
        <taxon>Coprinopsis</taxon>
    </lineage>
</organism>
<proteinExistence type="predicted"/>
<evidence type="ECO:0000259" key="6">
    <source>
        <dbReference type="PROSITE" id="PS50865"/>
    </source>
</evidence>
<dbReference type="STRING" id="230819.A0A5C3KF08"/>
<evidence type="ECO:0000256" key="2">
    <source>
        <dbReference type="ARBA" id="ARBA00022771"/>
    </source>
</evidence>
<dbReference type="AlphaFoldDB" id="A0A5C3KF08"/>
<evidence type="ECO:0000256" key="4">
    <source>
        <dbReference type="PROSITE-ProRule" id="PRU00134"/>
    </source>
</evidence>
<evidence type="ECO:0000256" key="5">
    <source>
        <dbReference type="SAM" id="Phobius"/>
    </source>
</evidence>
<dbReference type="GO" id="GO:0008270">
    <property type="term" value="F:zinc ion binding"/>
    <property type="evidence" value="ECO:0007669"/>
    <property type="project" value="UniProtKB-KW"/>
</dbReference>
<protein>
    <recommendedName>
        <fullName evidence="6">MYND-type domain-containing protein</fullName>
    </recommendedName>
</protein>
<reference evidence="7 8" key="1">
    <citation type="journal article" date="2019" name="Nat. Ecol. Evol.">
        <title>Megaphylogeny resolves global patterns of mushroom evolution.</title>
        <authorList>
            <person name="Varga T."/>
            <person name="Krizsan K."/>
            <person name="Foldi C."/>
            <person name="Dima B."/>
            <person name="Sanchez-Garcia M."/>
            <person name="Sanchez-Ramirez S."/>
            <person name="Szollosi G.J."/>
            <person name="Szarkandi J.G."/>
            <person name="Papp V."/>
            <person name="Albert L."/>
            <person name="Andreopoulos W."/>
            <person name="Angelini C."/>
            <person name="Antonin V."/>
            <person name="Barry K.W."/>
            <person name="Bougher N.L."/>
            <person name="Buchanan P."/>
            <person name="Buyck B."/>
            <person name="Bense V."/>
            <person name="Catcheside P."/>
            <person name="Chovatia M."/>
            <person name="Cooper J."/>
            <person name="Damon W."/>
            <person name="Desjardin D."/>
            <person name="Finy P."/>
            <person name="Geml J."/>
            <person name="Haridas S."/>
            <person name="Hughes K."/>
            <person name="Justo A."/>
            <person name="Karasinski D."/>
            <person name="Kautmanova I."/>
            <person name="Kiss B."/>
            <person name="Kocsube S."/>
            <person name="Kotiranta H."/>
            <person name="LaButti K.M."/>
            <person name="Lechner B.E."/>
            <person name="Liimatainen K."/>
            <person name="Lipzen A."/>
            <person name="Lukacs Z."/>
            <person name="Mihaltcheva S."/>
            <person name="Morgado L.N."/>
            <person name="Niskanen T."/>
            <person name="Noordeloos M.E."/>
            <person name="Ohm R.A."/>
            <person name="Ortiz-Santana B."/>
            <person name="Ovrebo C."/>
            <person name="Racz N."/>
            <person name="Riley R."/>
            <person name="Savchenko A."/>
            <person name="Shiryaev A."/>
            <person name="Soop K."/>
            <person name="Spirin V."/>
            <person name="Szebenyi C."/>
            <person name="Tomsovsky M."/>
            <person name="Tulloss R.E."/>
            <person name="Uehling J."/>
            <person name="Grigoriev I.V."/>
            <person name="Vagvolgyi C."/>
            <person name="Papp T."/>
            <person name="Martin F.M."/>
            <person name="Miettinen O."/>
            <person name="Hibbett D.S."/>
            <person name="Nagy L.G."/>
        </authorList>
    </citation>
    <scope>NUCLEOTIDE SEQUENCE [LARGE SCALE GENOMIC DNA]</scope>
    <source>
        <strain evidence="7 8">CBS 121175</strain>
    </source>
</reference>
<evidence type="ECO:0000313" key="7">
    <source>
        <dbReference type="EMBL" id="TFK18620.1"/>
    </source>
</evidence>
<keyword evidence="5" id="KW-0472">Membrane</keyword>
<dbReference type="SUPFAM" id="SSF144232">
    <property type="entry name" value="HIT/MYND zinc finger-like"/>
    <property type="match status" value="1"/>
</dbReference>
<dbReference type="Gene3D" id="6.10.140.2220">
    <property type="match status" value="1"/>
</dbReference>
<accession>A0A5C3KF08</accession>
<keyword evidence="5" id="KW-0812">Transmembrane</keyword>
<keyword evidence="3" id="KW-0862">Zinc</keyword>
<dbReference type="PROSITE" id="PS50865">
    <property type="entry name" value="ZF_MYND_2"/>
    <property type="match status" value="1"/>
</dbReference>
<sequence length="653" mass="74398">MSQAAQVAKGDIRSTPNRAIPRAVIERAKRGETGAVVALKDLLSPTNYNLEILDTFLLLVDKKHVPDIPSGQYKLRKHTESPHKATKAISALDTVIMACTEQPDLKGTTVDRIVAALEGIVMWMFFLLYFGISDPMETRSYMDFRMPYWLHAHAVLGLMNFDDRITTAMFDLPCGMDLIIKFWTTTGRKDQVFHNLLDPEGCVITRLITKCVSRPDGLEALGRRTFCAAEDLPSHFLECGLRRVAYIESIDRAHLEPKRAAFHILSVVRAIDLILDYAPLTPLFFRAREMRGIYGLIHTTRPLITGPPNNDLLECAIIFFNIAARKPRSFRKGLVDLFEDDYIPFVFELLLWHSKGLTESSAAIAQRLFANLEVYSSVPGTCYRIRNSMGKCFRDYKFSPISGCPELCVPLRALFELSQQRSQLWTINDRINGSRDHLVLRVEGAGIYPMCDNFECPRNRQRAFKDAKKCVSCSSVVYCSHDCQNEDWRSCHRKECPYMRLIYAEEISSQEWYGHTTRAAQMAIIEDAFMRTCTGELPMRSSEHEETSQEKFILSFDATRPSPRYQLHSSKRHPDKIVPPHIRQRVRQMFVIGRIVNGTPRSLGDSVQFVEGAFPWGRQVVTLLVRLSAYGTRLDAQGKPMLWQAVHSVAYIA</sequence>
<evidence type="ECO:0000256" key="1">
    <source>
        <dbReference type="ARBA" id="ARBA00022723"/>
    </source>
</evidence>
<dbReference type="EMBL" id="ML210388">
    <property type="protein sequence ID" value="TFK18620.1"/>
    <property type="molecule type" value="Genomic_DNA"/>
</dbReference>
<keyword evidence="1" id="KW-0479">Metal-binding</keyword>
<feature type="transmembrane region" description="Helical" evidence="5">
    <location>
        <begin position="113"/>
        <end position="132"/>
    </location>
</feature>
<dbReference type="InterPro" id="IPR002893">
    <property type="entry name" value="Znf_MYND"/>
</dbReference>
<dbReference type="OrthoDB" id="3012144at2759"/>